<dbReference type="Proteomes" id="UP000807370">
    <property type="component" value="Unassembled WGS sequence"/>
</dbReference>
<gene>
    <name evidence="1" type="ORF">HZZ13_14615</name>
</gene>
<dbReference type="EMBL" id="JACCHP010000008">
    <property type="protein sequence ID" value="MBH5399006.1"/>
    <property type="molecule type" value="Genomic_DNA"/>
</dbReference>
<comment type="caution">
    <text evidence="1">The sequence shown here is derived from an EMBL/GenBank/DDBJ whole genome shotgun (WGS) entry which is preliminary data.</text>
</comment>
<protein>
    <submittedName>
        <fullName evidence="1">Uncharacterized protein</fullName>
    </submittedName>
</protein>
<sequence>MCNAAVAISRVEAPHVSDLDKPLNERSRGDIKVIWIMDFGSGLAGVGKDLFKMSWSNFLRRRVVFRAAAALSTHSKRCFLFFTVAQSVIGILARRTSAANAGEDEKRMIAALQRYEASLLLNWLLRLIRTHLSTKRRHEGCSKLGNGPPWAVRPGAAAPRSLRVAGFIAHRLG</sequence>
<evidence type="ECO:0000313" key="2">
    <source>
        <dbReference type="Proteomes" id="UP000807370"/>
    </source>
</evidence>
<proteinExistence type="predicted"/>
<reference evidence="1 2" key="1">
    <citation type="submission" date="2020-07" db="EMBL/GenBank/DDBJ databases">
        <title>Bradyrhizobium diversity isolated from nodules of indigenous legumes of Western Australia.</title>
        <authorList>
            <person name="Klepa M.S."/>
        </authorList>
    </citation>
    <scope>NUCLEOTIDE SEQUENCE [LARGE SCALE GENOMIC DNA]</scope>
    <source>
        <strain evidence="1 2">CNPSo 4010</strain>
    </source>
</reference>
<name>A0ABS0PP75_9BRAD</name>
<keyword evidence="2" id="KW-1185">Reference proteome</keyword>
<dbReference type="RefSeq" id="WP_197960271.1">
    <property type="nucleotide sequence ID" value="NZ_JACCHP010000008.1"/>
</dbReference>
<accession>A0ABS0PP75</accession>
<evidence type="ECO:0000313" key="1">
    <source>
        <dbReference type="EMBL" id="MBH5399006.1"/>
    </source>
</evidence>
<organism evidence="1 2">
    <name type="scientific">Bradyrhizobium agreste</name>
    <dbReference type="NCBI Taxonomy" id="2751811"/>
    <lineage>
        <taxon>Bacteria</taxon>
        <taxon>Pseudomonadati</taxon>
        <taxon>Pseudomonadota</taxon>
        <taxon>Alphaproteobacteria</taxon>
        <taxon>Hyphomicrobiales</taxon>
        <taxon>Nitrobacteraceae</taxon>
        <taxon>Bradyrhizobium</taxon>
    </lineage>
</organism>